<name>A0A9P7DKL8_9AGAM</name>
<gene>
    <name evidence="1" type="ORF">HD556DRAFT_1441285</name>
</gene>
<dbReference type="OrthoDB" id="2677451at2759"/>
<keyword evidence="2" id="KW-1185">Reference proteome</keyword>
<dbReference type="GeneID" id="64600029"/>
<reference evidence="1" key="1">
    <citation type="journal article" date="2020" name="New Phytol.">
        <title>Comparative genomics reveals dynamic genome evolution in host specialist ectomycorrhizal fungi.</title>
        <authorList>
            <person name="Lofgren L.A."/>
            <person name="Nguyen N.H."/>
            <person name="Vilgalys R."/>
            <person name="Ruytinx J."/>
            <person name="Liao H.L."/>
            <person name="Branco S."/>
            <person name="Kuo A."/>
            <person name="LaButti K."/>
            <person name="Lipzen A."/>
            <person name="Andreopoulos W."/>
            <person name="Pangilinan J."/>
            <person name="Riley R."/>
            <person name="Hundley H."/>
            <person name="Na H."/>
            <person name="Barry K."/>
            <person name="Grigoriev I.V."/>
            <person name="Stajich J.E."/>
            <person name="Kennedy P.G."/>
        </authorList>
    </citation>
    <scope>NUCLEOTIDE SEQUENCE</scope>
    <source>
        <strain evidence="1">S12</strain>
    </source>
</reference>
<dbReference type="EMBL" id="JABBWE010000017">
    <property type="protein sequence ID" value="KAG1797127.1"/>
    <property type="molecule type" value="Genomic_DNA"/>
</dbReference>
<evidence type="ECO:0000313" key="1">
    <source>
        <dbReference type="EMBL" id="KAG1797127.1"/>
    </source>
</evidence>
<protein>
    <submittedName>
        <fullName evidence="1">Uncharacterized protein</fullName>
    </submittedName>
</protein>
<comment type="caution">
    <text evidence="1">The sequence shown here is derived from an EMBL/GenBank/DDBJ whole genome shotgun (WGS) entry which is preliminary data.</text>
</comment>
<dbReference type="AlphaFoldDB" id="A0A9P7DKL8"/>
<dbReference type="RefSeq" id="XP_041162398.1">
    <property type="nucleotide sequence ID" value="XM_041306265.1"/>
</dbReference>
<organism evidence="1 2">
    <name type="scientific">Suillus plorans</name>
    <dbReference type="NCBI Taxonomy" id="116603"/>
    <lineage>
        <taxon>Eukaryota</taxon>
        <taxon>Fungi</taxon>
        <taxon>Dikarya</taxon>
        <taxon>Basidiomycota</taxon>
        <taxon>Agaricomycotina</taxon>
        <taxon>Agaricomycetes</taxon>
        <taxon>Agaricomycetidae</taxon>
        <taxon>Boletales</taxon>
        <taxon>Suillineae</taxon>
        <taxon>Suillaceae</taxon>
        <taxon>Suillus</taxon>
    </lineage>
</organism>
<proteinExistence type="predicted"/>
<evidence type="ECO:0000313" key="2">
    <source>
        <dbReference type="Proteomes" id="UP000719766"/>
    </source>
</evidence>
<dbReference type="Proteomes" id="UP000719766">
    <property type="component" value="Unassembled WGS sequence"/>
</dbReference>
<sequence length="333" mass="37691">MYKVGDELLRIVRLMSQSRSDVRQEACRPRSSATIDSVSSARQRTRAQTAAYLLGIRPELPDIIDTAEQHQAPELDKIEFRVPLHTMDRIQSTTYVSKLHSESDPRLDILDSIKAIMDVPNLYEHLGWRLSTARRTDPPHRLLTVHDIDSAFRAARAESSGRRLGHKKVAIEIINTEPTPKEKPAKQRAGIPAKTEQSLLPSNILVISDGALGRQQEGHAVPQPLKRTYALFLENDDESSDDEPPQEIEDVVTSVHSRYPAMNFRQYIGKMKDRGIFYLSTAAHFNSGFYKEKIGMSEGAAYTFHSYVENAYMKAEHRKRGRNAKGKKARASR</sequence>
<accession>A0A9P7DKL8</accession>